<evidence type="ECO:0000256" key="4">
    <source>
        <dbReference type="ARBA" id="ARBA00030238"/>
    </source>
</evidence>
<evidence type="ECO:0000256" key="3">
    <source>
        <dbReference type="ARBA" id="ARBA00022729"/>
    </source>
</evidence>
<dbReference type="EMBL" id="JAVALS010000002">
    <property type="protein sequence ID" value="MDP5226375.1"/>
    <property type="molecule type" value="Genomic_DNA"/>
</dbReference>
<dbReference type="PANTHER" id="PTHR23303">
    <property type="entry name" value="CARBOXYPEPTIDASE REGULATORY REGION-CONTAINING"/>
    <property type="match status" value="1"/>
</dbReference>
<keyword evidence="3 5" id="KW-0732">Signal</keyword>
<evidence type="ECO:0000256" key="5">
    <source>
        <dbReference type="SAM" id="SignalP"/>
    </source>
</evidence>
<proteinExistence type="predicted"/>
<dbReference type="InterPro" id="IPR051417">
    <property type="entry name" value="SDr/BOS_complex"/>
</dbReference>
<dbReference type="RefSeq" id="WP_305995429.1">
    <property type="nucleotide sequence ID" value="NZ_JAVALS010000002.1"/>
</dbReference>
<dbReference type="SUPFAM" id="SSF49452">
    <property type="entry name" value="Starch-binding domain-like"/>
    <property type="match status" value="1"/>
</dbReference>
<dbReference type="SUPFAM" id="SSF117074">
    <property type="entry name" value="Hypothetical protein PA1324"/>
    <property type="match status" value="1"/>
</dbReference>
<dbReference type="InterPro" id="IPR013783">
    <property type="entry name" value="Ig-like_fold"/>
</dbReference>
<gene>
    <name evidence="6" type="ORF">Q9R02_04305</name>
</gene>
<sequence length="530" mass="54079">MAPAISRARARIALFAVLLSSLLFAGLVPAHADGGGSISGHVTVPEGVDVTQTKVSLEMEMPEGYTMLDSETSPDSSGSFTFSGKWPGQYKVMFTNTGTVTMWNGGALTEAAAPWIVLADGQAVTGIDVALEAAGTISGAIRVPNGFDPTQFSIFAEPADDPYGTSSDGRSGFAVASSDGTYVITGLPAGDYKVQFQAPWGSGLSTIWYKNASSPDDATVVTLPGGGGVTGIDAAFYLPSSISGTVSFPAGQSVTSREVDVVDAHTGFMAGAGAIAADGTYTVSGLQPGDYKVHFVSWGGPFVGEWYSGAQSEQDAQIISLALEQQLTGVDGAFHIGGVVTGRVSVGAGVDVTHGRVQIFPASATNLFTGPPIGSAEPAPDGTYSVAGLPAGNYKVCFLAAFSGGLDSCFGDRSVTSATTIAVQLGQTTSAVNIRSQAGGQITGKADPSFGNYFIRVAVYSLDGTLVKESITAPDGTYRVPALPQGNYKVRFGPGPEMDGTKWYGGTSLSSATKVKVVAGASTAGIDLKP</sequence>
<feature type="chain" id="PRO_5046903363" description="alpha-amylase" evidence="5">
    <location>
        <begin position="26"/>
        <end position="530"/>
    </location>
</feature>
<feature type="signal peptide" evidence="5">
    <location>
        <begin position="1"/>
        <end position="25"/>
    </location>
</feature>
<dbReference type="Proteomes" id="UP001232725">
    <property type="component" value="Unassembled WGS sequence"/>
</dbReference>
<keyword evidence="7" id="KW-1185">Reference proteome</keyword>
<organism evidence="6 7">
    <name type="scientific">Arthrobacter horti</name>
    <dbReference type="NCBI Taxonomy" id="3068273"/>
    <lineage>
        <taxon>Bacteria</taxon>
        <taxon>Bacillati</taxon>
        <taxon>Actinomycetota</taxon>
        <taxon>Actinomycetes</taxon>
        <taxon>Micrococcales</taxon>
        <taxon>Micrococcaceae</taxon>
        <taxon>Arthrobacter</taxon>
    </lineage>
</organism>
<name>A0ABT9ILC8_9MICC</name>
<dbReference type="InterPro" id="IPR013784">
    <property type="entry name" value="Carb-bd-like_fold"/>
</dbReference>
<evidence type="ECO:0000313" key="7">
    <source>
        <dbReference type="Proteomes" id="UP001232725"/>
    </source>
</evidence>
<evidence type="ECO:0000256" key="1">
    <source>
        <dbReference type="ARBA" id="ARBA00000548"/>
    </source>
</evidence>
<comment type="caution">
    <text evidence="6">The sequence shown here is derived from an EMBL/GenBank/DDBJ whole genome shotgun (WGS) entry which is preliminary data.</text>
</comment>
<evidence type="ECO:0000313" key="6">
    <source>
        <dbReference type="EMBL" id="MDP5226375.1"/>
    </source>
</evidence>
<accession>A0ABT9ILC8</accession>
<reference evidence="6 7" key="1">
    <citation type="submission" date="2023-08" db="EMBL/GenBank/DDBJ databases">
        <title>Arthrobacter horti sp. nov., isolated from forest soil.</title>
        <authorList>
            <person name="Park M."/>
        </authorList>
    </citation>
    <scope>NUCLEOTIDE SEQUENCE [LARGE SCALE GENOMIC DNA]</scope>
    <source>
        <strain evidence="6 7">YJM1</strain>
    </source>
</reference>
<protein>
    <recommendedName>
        <fullName evidence="2">alpha-amylase</fullName>
        <ecNumber evidence="2">3.2.1.1</ecNumber>
    </recommendedName>
    <alternativeName>
        <fullName evidence="4">1,4-alpha-D-glucan glucanohydrolase</fullName>
    </alternativeName>
</protein>
<dbReference type="EC" id="3.2.1.1" evidence="2"/>
<comment type="catalytic activity">
    <reaction evidence="1">
        <text>Endohydrolysis of (1-&gt;4)-alpha-D-glucosidic linkages in polysaccharides containing three or more (1-&gt;4)-alpha-linked D-glucose units.</text>
        <dbReference type="EC" id="3.2.1.1"/>
    </reaction>
</comment>
<dbReference type="Gene3D" id="2.60.40.10">
    <property type="entry name" value="Immunoglobulins"/>
    <property type="match status" value="1"/>
</dbReference>
<evidence type="ECO:0000256" key="2">
    <source>
        <dbReference type="ARBA" id="ARBA00012595"/>
    </source>
</evidence>